<sequence>MSSQLTPERYTAMDILFANTPKKEEKKKDEIVMPGLEPKLEISQISFTSEFIPLEDAFGDQIPAKVPLSEVIWNDHQASTCRITSSVELDSQTAEPGPSINYDMLNKMIINVPRRMPDTYVKAFQILALTRVRYLAAYQVFMEEKRNTTDSFATGKILFDKKLHIHRNPTLYSKSVAAENEAALRKIFTECAKLKEQFEEYRRNLMRSIYELIRVKGLAMPYIVRLRAAYLEVQRQCQEQKERERLEKVRLENERNEKKRLAREKTRRENAQKVALKEDAATKARKALEAEAWAAYLAKSKRQREEDEADHSRGAKRVNLGNGY</sequence>
<name>C5FJ53_ARTOC</name>
<dbReference type="AlphaFoldDB" id="C5FJ53"/>
<feature type="region of interest" description="Disordered" evidence="1">
    <location>
        <begin position="256"/>
        <end position="275"/>
    </location>
</feature>
<dbReference type="EMBL" id="DS995702">
    <property type="protein sequence ID" value="EEQ29383.1"/>
    <property type="molecule type" value="Genomic_DNA"/>
</dbReference>
<dbReference type="eggNOG" id="ENOG502T6HH">
    <property type="taxonomic scope" value="Eukaryota"/>
</dbReference>
<dbReference type="HOGENOM" id="CLU_054820_0_0_1"/>
<evidence type="ECO:0000313" key="3">
    <source>
        <dbReference type="Proteomes" id="UP000002035"/>
    </source>
</evidence>
<dbReference type="Proteomes" id="UP000002035">
    <property type="component" value="Unassembled WGS sequence"/>
</dbReference>
<evidence type="ECO:0000313" key="2">
    <source>
        <dbReference type="EMBL" id="EEQ29383.1"/>
    </source>
</evidence>
<dbReference type="OMA" id="GEPGIQF"/>
<evidence type="ECO:0000256" key="1">
    <source>
        <dbReference type="SAM" id="MobiDB-lite"/>
    </source>
</evidence>
<dbReference type="VEuPathDB" id="FungiDB:MCYG_02202"/>
<gene>
    <name evidence="2" type="ORF">MCYG_02202</name>
</gene>
<dbReference type="RefSeq" id="XP_002849268.1">
    <property type="nucleotide sequence ID" value="XM_002849222.1"/>
</dbReference>
<keyword evidence="3" id="KW-1185">Reference proteome</keyword>
<dbReference type="GeneID" id="9223205"/>
<reference evidence="3" key="1">
    <citation type="journal article" date="2012" name="MBio">
        <title>Comparative genome analysis of Trichophyton rubrum and related dermatophytes reveals candidate genes involved in infection.</title>
        <authorList>
            <person name="Martinez D.A."/>
            <person name="Oliver B.G."/>
            <person name="Graeser Y."/>
            <person name="Goldberg J.M."/>
            <person name="Li W."/>
            <person name="Martinez-Rossi N.M."/>
            <person name="Monod M."/>
            <person name="Shelest E."/>
            <person name="Barton R.C."/>
            <person name="Birch E."/>
            <person name="Brakhage A.A."/>
            <person name="Chen Z."/>
            <person name="Gurr S.J."/>
            <person name="Heiman D."/>
            <person name="Heitman J."/>
            <person name="Kosti I."/>
            <person name="Rossi A."/>
            <person name="Saif S."/>
            <person name="Samalova M."/>
            <person name="Saunders C.W."/>
            <person name="Shea T."/>
            <person name="Summerbell R.C."/>
            <person name="Xu J."/>
            <person name="Young S."/>
            <person name="Zeng Q."/>
            <person name="Birren B.W."/>
            <person name="Cuomo C.A."/>
            <person name="White T.C."/>
        </authorList>
    </citation>
    <scope>NUCLEOTIDE SEQUENCE [LARGE SCALE GENOMIC DNA]</scope>
    <source>
        <strain evidence="3">ATCC MYA-4605 / CBS 113480</strain>
    </source>
</reference>
<feature type="region of interest" description="Disordered" evidence="1">
    <location>
        <begin position="300"/>
        <end position="324"/>
    </location>
</feature>
<dbReference type="OrthoDB" id="4174395at2759"/>
<organism evidence="2 3">
    <name type="scientific">Arthroderma otae (strain ATCC MYA-4605 / CBS 113480)</name>
    <name type="common">Microsporum canis</name>
    <dbReference type="NCBI Taxonomy" id="554155"/>
    <lineage>
        <taxon>Eukaryota</taxon>
        <taxon>Fungi</taxon>
        <taxon>Dikarya</taxon>
        <taxon>Ascomycota</taxon>
        <taxon>Pezizomycotina</taxon>
        <taxon>Eurotiomycetes</taxon>
        <taxon>Eurotiomycetidae</taxon>
        <taxon>Onygenales</taxon>
        <taxon>Arthrodermataceae</taxon>
        <taxon>Microsporum</taxon>
    </lineage>
</organism>
<proteinExistence type="predicted"/>
<protein>
    <submittedName>
        <fullName evidence="2">Uncharacterized protein</fullName>
    </submittedName>
</protein>
<accession>C5FJ53</accession>